<evidence type="ECO:0000313" key="2">
    <source>
        <dbReference type="EMBL" id="KAF2790554.1"/>
    </source>
</evidence>
<keyword evidence="1" id="KW-0472">Membrane</keyword>
<name>A0A6A6X331_9PLEO</name>
<protein>
    <submittedName>
        <fullName evidence="2">Uncharacterized protein</fullName>
    </submittedName>
</protein>
<accession>A0A6A6X331</accession>
<feature type="transmembrane region" description="Helical" evidence="1">
    <location>
        <begin position="255"/>
        <end position="272"/>
    </location>
</feature>
<keyword evidence="1" id="KW-1133">Transmembrane helix</keyword>
<evidence type="ECO:0000256" key="1">
    <source>
        <dbReference type="SAM" id="Phobius"/>
    </source>
</evidence>
<gene>
    <name evidence="2" type="ORF">K505DRAFT_327504</name>
</gene>
<dbReference type="EMBL" id="MU002067">
    <property type="protein sequence ID" value="KAF2790554.1"/>
    <property type="molecule type" value="Genomic_DNA"/>
</dbReference>
<reference evidence="2" key="1">
    <citation type="journal article" date="2020" name="Stud. Mycol.">
        <title>101 Dothideomycetes genomes: a test case for predicting lifestyles and emergence of pathogens.</title>
        <authorList>
            <person name="Haridas S."/>
            <person name="Albert R."/>
            <person name="Binder M."/>
            <person name="Bloem J."/>
            <person name="Labutti K."/>
            <person name="Salamov A."/>
            <person name="Andreopoulos B."/>
            <person name="Baker S."/>
            <person name="Barry K."/>
            <person name="Bills G."/>
            <person name="Bluhm B."/>
            <person name="Cannon C."/>
            <person name="Castanera R."/>
            <person name="Culley D."/>
            <person name="Daum C."/>
            <person name="Ezra D."/>
            <person name="Gonzalez J."/>
            <person name="Henrissat B."/>
            <person name="Kuo A."/>
            <person name="Liang C."/>
            <person name="Lipzen A."/>
            <person name="Lutzoni F."/>
            <person name="Magnuson J."/>
            <person name="Mondo S."/>
            <person name="Nolan M."/>
            <person name="Ohm R."/>
            <person name="Pangilinan J."/>
            <person name="Park H.-J."/>
            <person name="Ramirez L."/>
            <person name="Alfaro M."/>
            <person name="Sun H."/>
            <person name="Tritt A."/>
            <person name="Yoshinaga Y."/>
            <person name="Zwiers L.-H."/>
            <person name="Turgeon B."/>
            <person name="Goodwin S."/>
            <person name="Spatafora J."/>
            <person name="Crous P."/>
            <person name="Grigoriev I."/>
        </authorList>
    </citation>
    <scope>NUCLEOTIDE SEQUENCE</scope>
    <source>
        <strain evidence="2">CBS 109.77</strain>
    </source>
</reference>
<feature type="transmembrane region" description="Helical" evidence="1">
    <location>
        <begin position="284"/>
        <end position="306"/>
    </location>
</feature>
<dbReference type="Proteomes" id="UP000799757">
    <property type="component" value="Unassembled WGS sequence"/>
</dbReference>
<evidence type="ECO:0000313" key="3">
    <source>
        <dbReference type="Proteomes" id="UP000799757"/>
    </source>
</evidence>
<sequence>MVILLSRLLGVQIPREPMPFLLLPVELRLEIYKHLVEPVTHTLKDPKLRSGVLTVHDKTCDMSILRTCKTIHDEAKPAIIDVLRTPEDEPAYHFFTNRWPAVEQFVKINHVRFGLIDFIDDSSLRQVAARARHLSKGTSLRIDYSQHPRVSEWDYQQDLALLESATKRAGNSINILHSGRLMPLSKYLSEEPPASEALRQERNRWKLNFNQWGWLWDEPRIAELGNNPLPPWIRLPSERMSFGEFVRRFLSYEKGLALCLLGFACYGIFAFFRLCHSLLVGRSLLPSFAGVAFFVCNSFVIGWFFHTTFRFSSIIRVFP</sequence>
<keyword evidence="1" id="KW-0812">Transmembrane</keyword>
<dbReference type="OrthoDB" id="5314997at2759"/>
<keyword evidence="3" id="KW-1185">Reference proteome</keyword>
<dbReference type="AlphaFoldDB" id="A0A6A6X331"/>
<proteinExistence type="predicted"/>
<organism evidence="2 3">
    <name type="scientific">Melanomma pulvis-pyrius CBS 109.77</name>
    <dbReference type="NCBI Taxonomy" id="1314802"/>
    <lineage>
        <taxon>Eukaryota</taxon>
        <taxon>Fungi</taxon>
        <taxon>Dikarya</taxon>
        <taxon>Ascomycota</taxon>
        <taxon>Pezizomycotina</taxon>
        <taxon>Dothideomycetes</taxon>
        <taxon>Pleosporomycetidae</taxon>
        <taxon>Pleosporales</taxon>
        <taxon>Melanommataceae</taxon>
        <taxon>Melanomma</taxon>
    </lineage>
</organism>